<dbReference type="PANTHER" id="PTHR34476">
    <property type="entry name" value="DNA-DIRECTED RNA POLYMERASE SUBUNIT OMEGA"/>
    <property type="match status" value="1"/>
</dbReference>
<evidence type="ECO:0000313" key="9">
    <source>
        <dbReference type="Proteomes" id="UP000837675"/>
    </source>
</evidence>
<organism evidence="8 9">
    <name type="scientific">Hyalomma marginatum</name>
    <dbReference type="NCBI Taxonomy" id="34627"/>
    <lineage>
        <taxon>Eukaryota</taxon>
        <taxon>Metazoa</taxon>
        <taxon>Ecdysozoa</taxon>
        <taxon>Arthropoda</taxon>
        <taxon>Chelicerata</taxon>
        <taxon>Arachnida</taxon>
        <taxon>Acari</taxon>
        <taxon>Parasitiformes</taxon>
        <taxon>Ixodida</taxon>
        <taxon>Ixodoidea</taxon>
        <taxon>Ixodidae</taxon>
        <taxon>Hyalomminae</taxon>
        <taxon>Hyalomma</taxon>
    </lineage>
</organism>
<dbReference type="GO" id="GO:0003899">
    <property type="term" value="F:DNA-directed RNA polymerase activity"/>
    <property type="evidence" value="ECO:0007669"/>
    <property type="project" value="UniProtKB-EC"/>
</dbReference>
<evidence type="ECO:0000256" key="3">
    <source>
        <dbReference type="ARBA" id="ARBA00022478"/>
    </source>
</evidence>
<dbReference type="Pfam" id="PF01192">
    <property type="entry name" value="RNA_pol_Rpb6"/>
    <property type="match status" value="1"/>
</dbReference>
<proteinExistence type="inferred from homology"/>
<protein>
    <recommendedName>
        <fullName evidence="2">DNA-directed RNA polymerase</fullName>
        <ecNumber evidence="2">2.7.7.6</ecNumber>
    </recommendedName>
</protein>
<sequence>MARITIEDCLIKVDDRFALVVLAAQRARDLAFGATPLVPKNNDKYAVIALREIADSALDIKSLQEAIIKRNQRKQLLQVEDQYETVDEETEAAYQQAMVNFAVPSLKKHSSNDDEDVDDEIGD</sequence>
<dbReference type="SMART" id="SM01409">
    <property type="entry name" value="RNA_pol_Rpb6"/>
    <property type="match status" value="1"/>
</dbReference>
<evidence type="ECO:0000313" key="8">
    <source>
        <dbReference type="EMBL" id="CAG7592721.1"/>
    </source>
</evidence>
<dbReference type="GO" id="GO:0006351">
    <property type="term" value="P:DNA-templated transcription"/>
    <property type="evidence" value="ECO:0007669"/>
    <property type="project" value="InterPro"/>
</dbReference>
<accession>A0A8S4C0G9</accession>
<dbReference type="EC" id="2.7.7.6" evidence="2"/>
<keyword evidence="5" id="KW-0548">Nucleotidyltransferase</keyword>
<comment type="catalytic activity">
    <reaction evidence="7">
        <text>RNA(n) + a ribonucleoside 5'-triphosphate = RNA(n+1) + diphosphate</text>
        <dbReference type="Rhea" id="RHEA:21248"/>
        <dbReference type="Rhea" id="RHEA-COMP:14527"/>
        <dbReference type="Rhea" id="RHEA-COMP:17342"/>
        <dbReference type="ChEBI" id="CHEBI:33019"/>
        <dbReference type="ChEBI" id="CHEBI:61557"/>
        <dbReference type="ChEBI" id="CHEBI:140395"/>
        <dbReference type="EC" id="2.7.7.6"/>
    </reaction>
</comment>
<dbReference type="InterPro" id="IPR003716">
    <property type="entry name" value="DNA-dir_RNA_pol_omega"/>
</dbReference>
<evidence type="ECO:0000256" key="1">
    <source>
        <dbReference type="ARBA" id="ARBA00006711"/>
    </source>
</evidence>
<name>A0A8S4C0G9_9ACAR</name>
<dbReference type="InterPro" id="IPR006110">
    <property type="entry name" value="Pol_omega/Rpo6/RPB6"/>
</dbReference>
<evidence type="ECO:0000256" key="6">
    <source>
        <dbReference type="ARBA" id="ARBA00023163"/>
    </source>
</evidence>
<evidence type="ECO:0000256" key="7">
    <source>
        <dbReference type="ARBA" id="ARBA00048552"/>
    </source>
</evidence>
<keyword evidence="3 8" id="KW-0240">DNA-directed RNA polymerase</keyword>
<comment type="similarity">
    <text evidence="1">Belongs to the RNA polymerase subunit omega family.</text>
</comment>
<reference evidence="8" key="1">
    <citation type="submission" date="2021-06" db="EMBL/GenBank/DDBJ databases">
        <authorList>
            <person name="Nardi T."/>
            <person name="Nardi T."/>
        </authorList>
    </citation>
    <scope>NUCLEOTIDE SEQUENCE</scope>
</reference>
<dbReference type="GO" id="GO:0000428">
    <property type="term" value="C:DNA-directed RNA polymerase complex"/>
    <property type="evidence" value="ECO:0007669"/>
    <property type="project" value="UniProtKB-KW"/>
</dbReference>
<keyword evidence="9" id="KW-1185">Reference proteome</keyword>
<evidence type="ECO:0000256" key="4">
    <source>
        <dbReference type="ARBA" id="ARBA00022679"/>
    </source>
</evidence>
<dbReference type="HAMAP" id="MF_00366">
    <property type="entry name" value="RNApol_bact_RpoZ"/>
    <property type="match status" value="1"/>
</dbReference>
<dbReference type="PANTHER" id="PTHR34476:SF1">
    <property type="entry name" value="DNA-DIRECTED RNA POLYMERASE SUBUNIT OMEGA"/>
    <property type="match status" value="1"/>
</dbReference>
<evidence type="ECO:0000256" key="2">
    <source>
        <dbReference type="ARBA" id="ARBA00012418"/>
    </source>
</evidence>
<dbReference type="NCBIfam" id="TIGR00690">
    <property type="entry name" value="rpoZ"/>
    <property type="match status" value="1"/>
</dbReference>
<keyword evidence="6" id="KW-0804">Transcription</keyword>
<dbReference type="GO" id="GO:0003677">
    <property type="term" value="F:DNA binding"/>
    <property type="evidence" value="ECO:0007669"/>
    <property type="project" value="InterPro"/>
</dbReference>
<dbReference type="AlphaFoldDB" id="A0A8S4C0G9"/>
<dbReference type="InterPro" id="IPR036161">
    <property type="entry name" value="RPB6/omega-like_sf"/>
</dbReference>
<dbReference type="EMBL" id="CAJVAF010000290">
    <property type="protein sequence ID" value="CAG7592721.1"/>
    <property type="molecule type" value="Genomic_DNA"/>
</dbReference>
<dbReference type="Gene3D" id="3.90.940.10">
    <property type="match status" value="1"/>
</dbReference>
<dbReference type="Proteomes" id="UP000837675">
    <property type="component" value="Unassembled WGS sequence"/>
</dbReference>
<gene>
    <name evidence="8" type="ORF">MHYMCMPASI_00604</name>
</gene>
<evidence type="ECO:0000256" key="5">
    <source>
        <dbReference type="ARBA" id="ARBA00022695"/>
    </source>
</evidence>
<keyword evidence="4" id="KW-0808">Transferase</keyword>
<comment type="caution">
    <text evidence="8">The sequence shown here is derived from an EMBL/GenBank/DDBJ whole genome shotgun (WGS) entry which is preliminary data.</text>
</comment>
<dbReference type="SUPFAM" id="SSF63562">
    <property type="entry name" value="RPB6/omega subunit-like"/>
    <property type="match status" value="1"/>
</dbReference>